<keyword evidence="2" id="KW-1185">Reference proteome</keyword>
<proteinExistence type="predicted"/>
<feature type="non-terminal residue" evidence="1">
    <location>
        <position position="67"/>
    </location>
</feature>
<accession>A0A7J9DS40</accession>
<name>A0A7J9DS40_9ROSI</name>
<dbReference type="Proteomes" id="UP000593568">
    <property type="component" value="Unassembled WGS sequence"/>
</dbReference>
<evidence type="ECO:0000313" key="1">
    <source>
        <dbReference type="EMBL" id="MBA0763550.1"/>
    </source>
</evidence>
<reference evidence="1 2" key="1">
    <citation type="journal article" date="2019" name="Genome Biol. Evol.">
        <title>Insights into the evolution of the New World diploid cottons (Gossypium, subgenus Houzingenia) based on genome sequencing.</title>
        <authorList>
            <person name="Grover C.E."/>
            <person name="Arick M.A. 2nd"/>
            <person name="Thrash A."/>
            <person name="Conover J.L."/>
            <person name="Sanders W.S."/>
            <person name="Peterson D.G."/>
            <person name="Frelichowski J.E."/>
            <person name="Scheffler J.A."/>
            <person name="Scheffler B.E."/>
            <person name="Wendel J.F."/>
        </authorList>
    </citation>
    <scope>NUCLEOTIDE SEQUENCE [LARGE SCALE GENOMIC DNA]</scope>
    <source>
        <strain evidence="1">8</strain>
        <tissue evidence="1">Leaf</tissue>
    </source>
</reference>
<dbReference type="AlphaFoldDB" id="A0A7J9DS40"/>
<gene>
    <name evidence="1" type="ORF">Gotri_012980</name>
</gene>
<evidence type="ECO:0000313" key="2">
    <source>
        <dbReference type="Proteomes" id="UP000593568"/>
    </source>
</evidence>
<dbReference type="EMBL" id="JABEZW010000004">
    <property type="protein sequence ID" value="MBA0763550.1"/>
    <property type="molecule type" value="Genomic_DNA"/>
</dbReference>
<comment type="caution">
    <text evidence="1">The sequence shown here is derived from an EMBL/GenBank/DDBJ whole genome shotgun (WGS) entry which is preliminary data.</text>
</comment>
<organism evidence="1 2">
    <name type="scientific">Gossypium trilobum</name>
    <dbReference type="NCBI Taxonomy" id="34281"/>
    <lineage>
        <taxon>Eukaryota</taxon>
        <taxon>Viridiplantae</taxon>
        <taxon>Streptophyta</taxon>
        <taxon>Embryophyta</taxon>
        <taxon>Tracheophyta</taxon>
        <taxon>Spermatophyta</taxon>
        <taxon>Magnoliopsida</taxon>
        <taxon>eudicotyledons</taxon>
        <taxon>Gunneridae</taxon>
        <taxon>Pentapetalae</taxon>
        <taxon>rosids</taxon>
        <taxon>malvids</taxon>
        <taxon>Malvales</taxon>
        <taxon>Malvaceae</taxon>
        <taxon>Malvoideae</taxon>
        <taxon>Gossypium</taxon>
    </lineage>
</organism>
<protein>
    <submittedName>
        <fullName evidence="1">Uncharacterized protein</fullName>
    </submittedName>
</protein>
<sequence>MEERLSNLSHLFRRSSFMSNQMPTSKVFYHLLHQLRSILRQDQHLCRGRLLDPNGRQTTLTSLEQVH</sequence>